<accession>A0A9Q3L6G7</accession>
<gene>
    <name evidence="1" type="ORF">O181_132481</name>
</gene>
<protein>
    <submittedName>
        <fullName evidence="1">Uncharacterized protein</fullName>
    </submittedName>
</protein>
<sequence>MIPNKGPKIQSPLRRGTLQLISLAIHGGYQKTIQGPQPPGPAGIGLAVQFRVIQRGTSQGCYIISISFQGSKYFSIPWKIQLVHTGNTPVSCMALAQLGPIHSHCGNSVQQSSFRDGQNCMGPIQTIQPVTYLPGSAFQLFTYTGHLSSPGDFLAS</sequence>
<comment type="caution">
    <text evidence="1">The sequence shown here is derived from an EMBL/GenBank/DDBJ whole genome shotgun (WGS) entry which is preliminary data.</text>
</comment>
<reference evidence="1" key="1">
    <citation type="submission" date="2021-03" db="EMBL/GenBank/DDBJ databases">
        <title>Draft genome sequence of rust myrtle Austropuccinia psidii MF-1, a brazilian biotype.</title>
        <authorList>
            <person name="Quecine M.C."/>
            <person name="Pachon D.M.R."/>
            <person name="Bonatelli M.L."/>
            <person name="Correr F.H."/>
            <person name="Franceschini L.M."/>
            <person name="Leite T.F."/>
            <person name="Margarido G.R.A."/>
            <person name="Almeida C.A."/>
            <person name="Ferrarezi J.A."/>
            <person name="Labate C.A."/>
        </authorList>
    </citation>
    <scope>NUCLEOTIDE SEQUENCE</scope>
    <source>
        <strain evidence="1">MF-1</strain>
    </source>
</reference>
<proteinExistence type="predicted"/>
<dbReference type="EMBL" id="AVOT02150250">
    <property type="protein sequence ID" value="MBW0592766.1"/>
    <property type="molecule type" value="Genomic_DNA"/>
</dbReference>
<dbReference type="AlphaFoldDB" id="A0A9Q3L6G7"/>
<evidence type="ECO:0000313" key="1">
    <source>
        <dbReference type="EMBL" id="MBW0592766.1"/>
    </source>
</evidence>
<evidence type="ECO:0000313" key="2">
    <source>
        <dbReference type="Proteomes" id="UP000765509"/>
    </source>
</evidence>
<keyword evidence="2" id="KW-1185">Reference proteome</keyword>
<name>A0A9Q3L6G7_9BASI</name>
<dbReference type="Proteomes" id="UP000765509">
    <property type="component" value="Unassembled WGS sequence"/>
</dbReference>
<organism evidence="1 2">
    <name type="scientific">Austropuccinia psidii MF-1</name>
    <dbReference type="NCBI Taxonomy" id="1389203"/>
    <lineage>
        <taxon>Eukaryota</taxon>
        <taxon>Fungi</taxon>
        <taxon>Dikarya</taxon>
        <taxon>Basidiomycota</taxon>
        <taxon>Pucciniomycotina</taxon>
        <taxon>Pucciniomycetes</taxon>
        <taxon>Pucciniales</taxon>
        <taxon>Sphaerophragmiaceae</taxon>
        <taxon>Austropuccinia</taxon>
    </lineage>
</organism>